<reference evidence="2" key="2">
    <citation type="submission" date="2018-04" db="EMBL/GenBank/DDBJ databases">
        <title>OnivRS2 (Oryza nivara Reference Sequence Version 2).</title>
        <authorList>
            <person name="Zhang J."/>
            <person name="Kudrna D."/>
            <person name="Lee S."/>
            <person name="Talag J."/>
            <person name="Rajasekar S."/>
            <person name="Welchert J."/>
            <person name="Hsing Y.-I."/>
            <person name="Wing R.A."/>
        </authorList>
    </citation>
    <scope>NUCLEOTIDE SEQUENCE [LARGE SCALE GENOMIC DNA]</scope>
    <source>
        <strain evidence="2">SL10</strain>
    </source>
</reference>
<reference evidence="2" key="1">
    <citation type="submission" date="2015-04" db="UniProtKB">
        <authorList>
            <consortium name="EnsemblPlants"/>
        </authorList>
    </citation>
    <scope>IDENTIFICATION</scope>
    <source>
        <strain evidence="2">SL10</strain>
    </source>
</reference>
<feature type="compositionally biased region" description="Polar residues" evidence="1">
    <location>
        <begin position="11"/>
        <end position="22"/>
    </location>
</feature>
<dbReference type="EnsemblPlants" id="ONIVA04G06120.1">
    <property type="protein sequence ID" value="ONIVA04G06120.1"/>
    <property type="gene ID" value="ONIVA04G06120"/>
</dbReference>
<evidence type="ECO:0000256" key="1">
    <source>
        <dbReference type="SAM" id="MobiDB-lite"/>
    </source>
</evidence>
<sequence>MNPKPLHKSIATKNVDTKTNPQPAAPPLATCLQPSRTDPAPPCRHDLVRSRPPSPVVNDGCCSFPAATPSCSSPWLGRVGEDARLLLLAAMLPSCSRFGRVAAV</sequence>
<keyword evidence="3" id="KW-1185">Reference proteome</keyword>
<evidence type="ECO:0000313" key="2">
    <source>
        <dbReference type="EnsemblPlants" id="ONIVA04G06120.1"/>
    </source>
</evidence>
<proteinExistence type="predicted"/>
<accession>A0A0E0GZ50</accession>
<name>A0A0E0GZ50_ORYNI</name>
<protein>
    <submittedName>
        <fullName evidence="2">Uncharacterized protein</fullName>
    </submittedName>
</protein>
<dbReference type="HOGENOM" id="CLU_2254482_0_0_1"/>
<dbReference type="Gramene" id="ONIVA04G06120.1">
    <property type="protein sequence ID" value="ONIVA04G06120.1"/>
    <property type="gene ID" value="ONIVA04G06120"/>
</dbReference>
<organism evidence="2">
    <name type="scientific">Oryza nivara</name>
    <name type="common">Indian wild rice</name>
    <name type="synonym">Oryza sativa f. spontanea</name>
    <dbReference type="NCBI Taxonomy" id="4536"/>
    <lineage>
        <taxon>Eukaryota</taxon>
        <taxon>Viridiplantae</taxon>
        <taxon>Streptophyta</taxon>
        <taxon>Embryophyta</taxon>
        <taxon>Tracheophyta</taxon>
        <taxon>Spermatophyta</taxon>
        <taxon>Magnoliopsida</taxon>
        <taxon>Liliopsida</taxon>
        <taxon>Poales</taxon>
        <taxon>Poaceae</taxon>
        <taxon>BOP clade</taxon>
        <taxon>Oryzoideae</taxon>
        <taxon>Oryzeae</taxon>
        <taxon>Oryzinae</taxon>
        <taxon>Oryza</taxon>
    </lineage>
</organism>
<dbReference type="Proteomes" id="UP000006591">
    <property type="component" value="Chromosome 4"/>
</dbReference>
<evidence type="ECO:0000313" key="3">
    <source>
        <dbReference type="Proteomes" id="UP000006591"/>
    </source>
</evidence>
<dbReference type="AlphaFoldDB" id="A0A0E0GZ50"/>
<feature type="region of interest" description="Disordered" evidence="1">
    <location>
        <begin position="1"/>
        <end position="53"/>
    </location>
</feature>